<dbReference type="Proteomes" id="UP000596351">
    <property type="component" value="Chromosome"/>
</dbReference>
<organism evidence="1 2">
    <name type="scientific">Rhizobium rosettiformans</name>
    <dbReference type="NCBI Taxonomy" id="1368430"/>
    <lineage>
        <taxon>Bacteria</taxon>
        <taxon>Pseudomonadati</taxon>
        <taxon>Pseudomonadota</taxon>
        <taxon>Alphaproteobacteria</taxon>
        <taxon>Hyphomicrobiales</taxon>
        <taxon>Rhizobiaceae</taxon>
        <taxon>Rhizobium/Agrobacterium group</taxon>
        <taxon>Rhizobium</taxon>
    </lineage>
</organism>
<sequence length="87" mass="9624">MGGSSSEGKRALAEAEAITDAMKERFGTDDLRNKNLAELTRGLAEKVDLARVAEVVRVAYRAKNAEMFRQQDLVRSERKGLGLGLRM</sequence>
<gene>
    <name evidence="1" type="ORF">D4A92_07600</name>
</gene>
<proteinExistence type="predicted"/>
<keyword evidence="2" id="KW-1185">Reference proteome</keyword>
<protein>
    <submittedName>
        <fullName evidence="1">Uncharacterized protein</fullName>
    </submittedName>
</protein>
<evidence type="ECO:0000313" key="2">
    <source>
        <dbReference type="Proteomes" id="UP000596351"/>
    </source>
</evidence>
<dbReference type="EMBL" id="CP032405">
    <property type="protein sequence ID" value="QRF51307.1"/>
    <property type="molecule type" value="Genomic_DNA"/>
</dbReference>
<name>A0ABX7ETH6_9HYPH</name>
<reference evidence="1 2" key="1">
    <citation type="submission" date="2018-09" db="EMBL/GenBank/DDBJ databases">
        <title>Rhizobium sp. MAE2-X.</title>
        <authorList>
            <person name="Lee Y."/>
            <person name="Jeon C.O."/>
        </authorList>
    </citation>
    <scope>NUCLEOTIDE SEQUENCE [LARGE SCALE GENOMIC DNA]</scope>
    <source>
        <strain evidence="1 2">MAE2-X</strain>
    </source>
</reference>
<accession>A0ABX7ETH6</accession>
<evidence type="ECO:0000313" key="1">
    <source>
        <dbReference type="EMBL" id="QRF51307.1"/>
    </source>
</evidence>